<gene>
    <name evidence="1" type="ORF">D5396_00690</name>
</gene>
<reference evidence="1 2" key="1">
    <citation type="submission" date="2018-09" db="EMBL/GenBank/DDBJ databases">
        <authorList>
            <person name="Le Fleche-Mateos A."/>
        </authorList>
    </citation>
    <scope>NUCLEOTIDE SEQUENCE [LARGE SCALE GENOMIC DNA]</scope>
    <source>
        <strain evidence="1 2">DSM 30078</strain>
    </source>
</reference>
<accession>A0ABX9P9M4</accession>
<dbReference type="PANTHER" id="PTHR36154:SF1">
    <property type="entry name" value="DNA-BINDING TRANSCRIPTIONAL ACTIVATOR ALPA"/>
    <property type="match status" value="1"/>
</dbReference>
<dbReference type="InterPro" id="IPR052931">
    <property type="entry name" value="Prophage_regulatory_activator"/>
</dbReference>
<sequence>MYTQPQTDFPSKLIRLPKVIERTGKSRTRIYEDIKCNLFPKQIKTGIRTVAWIEKEIDEWIENQKMQRYM</sequence>
<dbReference type="InterPro" id="IPR010260">
    <property type="entry name" value="AlpA"/>
</dbReference>
<dbReference type="Proteomes" id="UP000284119">
    <property type="component" value="Unassembled WGS sequence"/>
</dbReference>
<dbReference type="PANTHER" id="PTHR36154">
    <property type="entry name" value="DNA-BINDING TRANSCRIPTIONAL ACTIVATOR ALPA"/>
    <property type="match status" value="1"/>
</dbReference>
<proteinExistence type="predicted"/>
<protein>
    <submittedName>
        <fullName evidence="1">AlpA family phage regulatory protein</fullName>
    </submittedName>
</protein>
<name>A0ABX9P9M4_9GAMM</name>
<evidence type="ECO:0000313" key="2">
    <source>
        <dbReference type="Proteomes" id="UP000284119"/>
    </source>
</evidence>
<evidence type="ECO:0000313" key="1">
    <source>
        <dbReference type="EMBL" id="RJT16408.1"/>
    </source>
</evidence>
<organism evidence="1 2">
    <name type="scientific">Rahnella inusitata</name>
    <dbReference type="NCBI Taxonomy" id="58169"/>
    <lineage>
        <taxon>Bacteria</taxon>
        <taxon>Pseudomonadati</taxon>
        <taxon>Pseudomonadota</taxon>
        <taxon>Gammaproteobacteria</taxon>
        <taxon>Enterobacterales</taxon>
        <taxon>Yersiniaceae</taxon>
        <taxon>Rahnella</taxon>
    </lineage>
</organism>
<dbReference type="Gene3D" id="1.10.238.160">
    <property type="match status" value="1"/>
</dbReference>
<keyword evidence="2" id="KW-1185">Reference proteome</keyword>
<dbReference type="RefSeq" id="WP_112167381.1">
    <property type="nucleotide sequence ID" value="NZ_JYDE01000017.1"/>
</dbReference>
<comment type="caution">
    <text evidence="1">The sequence shown here is derived from an EMBL/GenBank/DDBJ whole genome shotgun (WGS) entry which is preliminary data.</text>
</comment>
<dbReference type="EMBL" id="RAHG01000001">
    <property type="protein sequence ID" value="RJT16408.1"/>
    <property type="molecule type" value="Genomic_DNA"/>
</dbReference>
<dbReference type="Pfam" id="PF05930">
    <property type="entry name" value="Phage_AlpA"/>
    <property type="match status" value="1"/>
</dbReference>